<dbReference type="AlphaFoldDB" id="A0A1G8KEA4"/>
<gene>
    <name evidence="1" type="ORF">SAMN04488123_10252</name>
</gene>
<evidence type="ECO:0000313" key="1">
    <source>
        <dbReference type="EMBL" id="SDI41738.1"/>
    </source>
</evidence>
<keyword evidence="2" id="KW-1185">Reference proteome</keyword>
<proteinExistence type="predicted"/>
<dbReference type="Gene3D" id="3.90.1150.10">
    <property type="entry name" value="Aspartate Aminotransferase, domain 1"/>
    <property type="match status" value="1"/>
</dbReference>
<sequence>MTVDPEKAGVSQLDIIEALSAENIEARPVWKPMHLQPLFEGVEYYPHEEGRSV</sequence>
<evidence type="ECO:0000313" key="2">
    <source>
        <dbReference type="Proteomes" id="UP000198853"/>
    </source>
</evidence>
<organism evidence="1 2">
    <name type="scientific">Natribacillus halophilus</name>
    <dbReference type="NCBI Taxonomy" id="549003"/>
    <lineage>
        <taxon>Bacteria</taxon>
        <taxon>Bacillati</taxon>
        <taxon>Bacillota</taxon>
        <taxon>Bacilli</taxon>
        <taxon>Bacillales</taxon>
        <taxon>Bacillaceae</taxon>
        <taxon>Natribacillus</taxon>
    </lineage>
</organism>
<keyword evidence="1" id="KW-0032">Aminotransferase</keyword>
<dbReference type="Proteomes" id="UP000198853">
    <property type="component" value="Unassembled WGS sequence"/>
</dbReference>
<dbReference type="InterPro" id="IPR015424">
    <property type="entry name" value="PyrdxlP-dep_Trfase"/>
</dbReference>
<dbReference type="SUPFAM" id="SSF53383">
    <property type="entry name" value="PLP-dependent transferases"/>
    <property type="match status" value="1"/>
</dbReference>
<name>A0A1G8KEA4_9BACI</name>
<keyword evidence="1" id="KW-0808">Transferase</keyword>
<dbReference type="InterPro" id="IPR015422">
    <property type="entry name" value="PyrdxlP-dep_Trfase_small"/>
</dbReference>
<dbReference type="GO" id="GO:0008483">
    <property type="term" value="F:transaminase activity"/>
    <property type="evidence" value="ECO:0007669"/>
    <property type="project" value="UniProtKB-KW"/>
</dbReference>
<accession>A0A1G8KEA4</accession>
<protein>
    <submittedName>
        <fullName evidence="1">Pyridoxal phosphate-dependent aminotransferase EpsN</fullName>
    </submittedName>
</protein>
<dbReference type="EMBL" id="FNEN01000002">
    <property type="protein sequence ID" value="SDI41738.1"/>
    <property type="molecule type" value="Genomic_DNA"/>
</dbReference>
<reference evidence="1 2" key="1">
    <citation type="submission" date="2016-10" db="EMBL/GenBank/DDBJ databases">
        <authorList>
            <person name="de Groot N.N."/>
        </authorList>
    </citation>
    <scope>NUCLEOTIDE SEQUENCE [LARGE SCALE GENOMIC DNA]</scope>
    <source>
        <strain evidence="1 2">DSM 21771</strain>
    </source>
</reference>